<gene>
    <name evidence="2" type="ORF">DEO72_LG3g1662</name>
</gene>
<evidence type="ECO:0000256" key="1">
    <source>
        <dbReference type="SAM" id="MobiDB-lite"/>
    </source>
</evidence>
<sequence length="68" mass="8185">MAEHQSNHKNLEPTPRELLQQILELRDENEQIHQRADEPHNRANKAREEHLVVPWEEEEARRGIEDML</sequence>
<feature type="region of interest" description="Disordered" evidence="1">
    <location>
        <begin position="30"/>
        <end position="50"/>
    </location>
</feature>
<proteinExistence type="predicted"/>
<accession>A0A4D6LET2</accession>
<reference evidence="2 3" key="1">
    <citation type="submission" date="2019-04" db="EMBL/GenBank/DDBJ databases">
        <title>An improved genome assembly and genetic linkage map for asparagus bean, Vigna unguiculata ssp. sesquipedialis.</title>
        <authorList>
            <person name="Xia Q."/>
            <person name="Zhang R."/>
            <person name="Dong Y."/>
        </authorList>
    </citation>
    <scope>NUCLEOTIDE SEQUENCE [LARGE SCALE GENOMIC DNA]</scope>
    <source>
        <tissue evidence="2">Leaf</tissue>
    </source>
</reference>
<dbReference type="EMBL" id="CP039347">
    <property type="protein sequence ID" value="QCD87129.1"/>
    <property type="molecule type" value="Genomic_DNA"/>
</dbReference>
<evidence type="ECO:0000313" key="2">
    <source>
        <dbReference type="EMBL" id="QCD87129.1"/>
    </source>
</evidence>
<organism evidence="2 3">
    <name type="scientific">Vigna unguiculata</name>
    <name type="common">Cowpea</name>
    <dbReference type="NCBI Taxonomy" id="3917"/>
    <lineage>
        <taxon>Eukaryota</taxon>
        <taxon>Viridiplantae</taxon>
        <taxon>Streptophyta</taxon>
        <taxon>Embryophyta</taxon>
        <taxon>Tracheophyta</taxon>
        <taxon>Spermatophyta</taxon>
        <taxon>Magnoliopsida</taxon>
        <taxon>eudicotyledons</taxon>
        <taxon>Gunneridae</taxon>
        <taxon>Pentapetalae</taxon>
        <taxon>rosids</taxon>
        <taxon>fabids</taxon>
        <taxon>Fabales</taxon>
        <taxon>Fabaceae</taxon>
        <taxon>Papilionoideae</taxon>
        <taxon>50 kb inversion clade</taxon>
        <taxon>NPAAA clade</taxon>
        <taxon>indigoferoid/millettioid clade</taxon>
        <taxon>Phaseoleae</taxon>
        <taxon>Vigna</taxon>
    </lineage>
</organism>
<dbReference type="AlphaFoldDB" id="A0A4D6LET2"/>
<name>A0A4D6LET2_VIGUN</name>
<dbReference type="Proteomes" id="UP000501690">
    <property type="component" value="Linkage Group LG3"/>
</dbReference>
<evidence type="ECO:0000313" key="3">
    <source>
        <dbReference type="Proteomes" id="UP000501690"/>
    </source>
</evidence>
<protein>
    <submittedName>
        <fullName evidence="2">Uncharacterized protein</fullName>
    </submittedName>
</protein>
<keyword evidence="3" id="KW-1185">Reference proteome</keyword>